<sequence>MSFTPLYAAWVIQKLGNLQKTDENLSDLKIRIGDTQFHCHRFHMSACSEFFRVLLGIEESKENDTKPVDVSEPVVVLTIKGIESDTFENILGSIYRAENNLTEQNMIDLWHAVSDLQINFLVSECEEFIMNKISLSNYLNIYESAVLLKSERVLASIYPFLVKHYRDFITSQTFFAMSLEWFEDFLHKCGSAIQPPDLLVESIIAWVSHVPETIPGQENGTDLPKQSDMLNSNKKKRKQKTEKGEELDDANTRKLTEVVFVKVHGKDGIKAKPIGADTRRSHVGTLLKETNLALVSRECLKTLLETDIVMDRKDAREFVNKTVAQRMESQVPENPNVTEKPLARFYLCIVM</sequence>
<feature type="region of interest" description="Disordered" evidence="3">
    <location>
        <begin position="215"/>
        <end position="248"/>
    </location>
</feature>
<name>A0AAV2HGY4_LYMST</name>
<dbReference type="InterPro" id="IPR011333">
    <property type="entry name" value="SKP1/BTB/POZ_sf"/>
</dbReference>
<dbReference type="AlphaFoldDB" id="A0AAV2HGY4"/>
<evidence type="ECO:0000256" key="3">
    <source>
        <dbReference type="SAM" id="MobiDB-lite"/>
    </source>
</evidence>
<proteinExistence type="predicted"/>
<accession>A0AAV2HGY4</accession>
<evidence type="ECO:0000313" key="6">
    <source>
        <dbReference type="Proteomes" id="UP001497497"/>
    </source>
</evidence>
<dbReference type="Gene3D" id="3.30.710.10">
    <property type="entry name" value="Potassium Channel Kv1.1, Chain A"/>
    <property type="match status" value="1"/>
</dbReference>
<comment type="caution">
    <text evidence="5">The sequence shown here is derived from an EMBL/GenBank/DDBJ whole genome shotgun (WGS) entry which is preliminary data.</text>
</comment>
<evidence type="ECO:0000259" key="4">
    <source>
        <dbReference type="PROSITE" id="PS50097"/>
    </source>
</evidence>
<dbReference type="InterPro" id="IPR000210">
    <property type="entry name" value="BTB/POZ_dom"/>
</dbReference>
<dbReference type="Pfam" id="PF00651">
    <property type="entry name" value="BTB"/>
    <property type="match status" value="1"/>
</dbReference>
<organism evidence="5 6">
    <name type="scientific">Lymnaea stagnalis</name>
    <name type="common">Great pond snail</name>
    <name type="synonym">Helix stagnalis</name>
    <dbReference type="NCBI Taxonomy" id="6523"/>
    <lineage>
        <taxon>Eukaryota</taxon>
        <taxon>Metazoa</taxon>
        <taxon>Spiralia</taxon>
        <taxon>Lophotrochozoa</taxon>
        <taxon>Mollusca</taxon>
        <taxon>Gastropoda</taxon>
        <taxon>Heterobranchia</taxon>
        <taxon>Euthyneura</taxon>
        <taxon>Panpulmonata</taxon>
        <taxon>Hygrophila</taxon>
        <taxon>Lymnaeoidea</taxon>
        <taxon>Lymnaeidae</taxon>
        <taxon>Lymnaea</taxon>
    </lineage>
</organism>
<dbReference type="PROSITE" id="PS50097">
    <property type="entry name" value="BTB"/>
    <property type="match status" value="1"/>
</dbReference>
<gene>
    <name evidence="5" type="ORF">GSLYS_00007210001</name>
</gene>
<keyword evidence="6" id="KW-1185">Reference proteome</keyword>
<dbReference type="PANTHER" id="PTHR45632">
    <property type="entry name" value="LD33804P"/>
    <property type="match status" value="1"/>
</dbReference>
<evidence type="ECO:0000313" key="5">
    <source>
        <dbReference type="EMBL" id="CAL1533192.1"/>
    </source>
</evidence>
<dbReference type="SUPFAM" id="SSF54695">
    <property type="entry name" value="POZ domain"/>
    <property type="match status" value="1"/>
</dbReference>
<dbReference type="CDD" id="cd14733">
    <property type="entry name" value="BACK"/>
    <property type="match status" value="1"/>
</dbReference>
<dbReference type="PANTHER" id="PTHR45632:SF3">
    <property type="entry name" value="KELCH-LIKE PROTEIN 32"/>
    <property type="match status" value="1"/>
</dbReference>
<evidence type="ECO:0000256" key="1">
    <source>
        <dbReference type="ARBA" id="ARBA00022441"/>
    </source>
</evidence>
<dbReference type="EMBL" id="CAXITT010000137">
    <property type="protein sequence ID" value="CAL1533192.1"/>
    <property type="molecule type" value="Genomic_DNA"/>
</dbReference>
<evidence type="ECO:0000256" key="2">
    <source>
        <dbReference type="ARBA" id="ARBA00022737"/>
    </source>
</evidence>
<keyword evidence="1" id="KW-0880">Kelch repeat</keyword>
<reference evidence="5 6" key="1">
    <citation type="submission" date="2024-04" db="EMBL/GenBank/DDBJ databases">
        <authorList>
            <consortium name="Genoscope - CEA"/>
            <person name="William W."/>
        </authorList>
    </citation>
    <scope>NUCLEOTIDE SEQUENCE [LARGE SCALE GENOMIC DNA]</scope>
</reference>
<feature type="domain" description="BTB" evidence="4">
    <location>
        <begin position="26"/>
        <end position="103"/>
    </location>
</feature>
<protein>
    <recommendedName>
        <fullName evidence="4">BTB domain-containing protein</fullName>
    </recommendedName>
</protein>
<dbReference type="Gene3D" id="1.25.40.420">
    <property type="match status" value="1"/>
</dbReference>
<dbReference type="Proteomes" id="UP001497497">
    <property type="component" value="Unassembled WGS sequence"/>
</dbReference>
<dbReference type="CDD" id="cd18186">
    <property type="entry name" value="BTB_POZ_ZBTB_KLHL-like"/>
    <property type="match status" value="1"/>
</dbReference>
<dbReference type="SMART" id="SM00225">
    <property type="entry name" value="BTB"/>
    <property type="match status" value="1"/>
</dbReference>
<keyword evidence="2" id="KW-0677">Repeat</keyword>